<dbReference type="AlphaFoldDB" id="A0A1D8N910"/>
<dbReference type="VEuPathDB" id="FungiDB:YALI1_B30234g"/>
<sequence>MRENMVSSESGIGSAALLKMGASFFETFWRVSEVISSEEWSECDRSSSVDHWFSGLFITLRMCFWSFILMNPSDEKWIPREEAILTALCDTRAILSIFVFVVVGLLFFGFRSCSPQVRDGLVSAKDGDVEGYRSEWPPPPYYKVQERRVIESTTIALSPYIELLAISTCKCCCKTRQVLVQVRVQYVHTTQYSKYPNYINRLSLQAHNVSPVHSSTSTYKHLFLFYNNIIH</sequence>
<dbReference type="GeneID" id="94582792"/>
<keyword evidence="1" id="KW-1133">Transmembrane helix</keyword>
<reference evidence="2 3" key="1">
    <citation type="journal article" date="2016" name="PLoS ONE">
        <title>Sequence Assembly of Yarrowia lipolytica Strain W29/CLIB89 Shows Transposable Element Diversity.</title>
        <authorList>
            <person name="Magnan C."/>
            <person name="Yu J."/>
            <person name="Chang I."/>
            <person name="Jahn E."/>
            <person name="Kanomata Y."/>
            <person name="Wu J."/>
            <person name="Zeller M."/>
            <person name="Oakes M."/>
            <person name="Baldi P."/>
            <person name="Sandmeyer S."/>
        </authorList>
    </citation>
    <scope>NUCLEOTIDE SEQUENCE [LARGE SCALE GENOMIC DNA]</scope>
    <source>
        <strain evidence="3">CLIB89(W29)</strain>
    </source>
</reference>
<proteinExistence type="predicted"/>
<feature type="transmembrane region" description="Helical" evidence="1">
    <location>
        <begin position="91"/>
        <end position="110"/>
    </location>
</feature>
<dbReference type="EMBL" id="CP017554">
    <property type="protein sequence ID" value="AOW02118.1"/>
    <property type="molecule type" value="Genomic_DNA"/>
</dbReference>
<dbReference type="RefSeq" id="XP_068138252.1">
    <property type="nucleotide sequence ID" value="XM_068282151.1"/>
</dbReference>
<keyword evidence="1" id="KW-0472">Membrane</keyword>
<evidence type="ECO:0000313" key="2">
    <source>
        <dbReference type="EMBL" id="AOW02118.1"/>
    </source>
</evidence>
<dbReference type="Proteomes" id="UP000182444">
    <property type="component" value="Chromosome 1B"/>
</dbReference>
<name>A0A1D8N910_YARLL</name>
<accession>A0A1D8N910</accession>
<gene>
    <name evidence="2" type="ORF">YALI1_B30234g</name>
</gene>
<keyword evidence="1" id="KW-0812">Transmembrane</keyword>
<evidence type="ECO:0000256" key="1">
    <source>
        <dbReference type="SAM" id="Phobius"/>
    </source>
</evidence>
<protein>
    <submittedName>
        <fullName evidence="2">Uncharacterized protein</fullName>
    </submittedName>
</protein>
<organism evidence="2 3">
    <name type="scientific">Yarrowia lipolytica</name>
    <name type="common">Candida lipolytica</name>
    <dbReference type="NCBI Taxonomy" id="4952"/>
    <lineage>
        <taxon>Eukaryota</taxon>
        <taxon>Fungi</taxon>
        <taxon>Dikarya</taxon>
        <taxon>Ascomycota</taxon>
        <taxon>Saccharomycotina</taxon>
        <taxon>Dipodascomycetes</taxon>
        <taxon>Dipodascales</taxon>
        <taxon>Dipodascales incertae sedis</taxon>
        <taxon>Yarrowia</taxon>
    </lineage>
</organism>
<evidence type="ECO:0000313" key="3">
    <source>
        <dbReference type="Proteomes" id="UP000182444"/>
    </source>
</evidence>
<feature type="transmembrane region" description="Helical" evidence="1">
    <location>
        <begin position="51"/>
        <end position="70"/>
    </location>
</feature>